<dbReference type="AlphaFoldDB" id="A0A931G6J5"/>
<evidence type="ECO:0000313" key="4">
    <source>
        <dbReference type="EMBL" id="MBG0567299.1"/>
    </source>
</evidence>
<proteinExistence type="predicted"/>
<dbReference type="Pfam" id="PF00266">
    <property type="entry name" value="Aminotran_5"/>
    <property type="match status" value="1"/>
</dbReference>
<comment type="caution">
    <text evidence="4">The sequence shown here is derived from an EMBL/GenBank/DDBJ whole genome shotgun (WGS) entry which is preliminary data.</text>
</comment>
<gene>
    <name evidence="4" type="ORF">I4J89_38205</name>
</gene>
<evidence type="ECO:0000259" key="3">
    <source>
        <dbReference type="Pfam" id="PF00266"/>
    </source>
</evidence>
<dbReference type="InterPro" id="IPR000192">
    <property type="entry name" value="Aminotrans_V_dom"/>
</dbReference>
<dbReference type="InterPro" id="IPR015424">
    <property type="entry name" value="PyrdxlP-dep_Trfase"/>
</dbReference>
<comment type="cofactor">
    <cofactor evidence="1">
        <name>pyridoxal 5'-phosphate</name>
        <dbReference type="ChEBI" id="CHEBI:597326"/>
    </cofactor>
</comment>
<dbReference type="GO" id="GO:0008483">
    <property type="term" value="F:transaminase activity"/>
    <property type="evidence" value="ECO:0007669"/>
    <property type="project" value="UniProtKB-KW"/>
</dbReference>
<dbReference type="Proteomes" id="UP000598146">
    <property type="component" value="Unassembled WGS sequence"/>
</dbReference>
<dbReference type="SUPFAM" id="SSF53383">
    <property type="entry name" value="PLP-dependent transferases"/>
    <property type="match status" value="1"/>
</dbReference>
<evidence type="ECO:0000256" key="1">
    <source>
        <dbReference type="ARBA" id="ARBA00001933"/>
    </source>
</evidence>
<keyword evidence="4" id="KW-0808">Transferase</keyword>
<keyword evidence="5" id="KW-1185">Reference proteome</keyword>
<name>A0A931G6J5_9ACTN</name>
<organism evidence="4 5">
    <name type="scientific">Actinoplanes aureus</name>
    <dbReference type="NCBI Taxonomy" id="2792083"/>
    <lineage>
        <taxon>Bacteria</taxon>
        <taxon>Bacillati</taxon>
        <taxon>Actinomycetota</taxon>
        <taxon>Actinomycetes</taxon>
        <taxon>Micromonosporales</taxon>
        <taxon>Micromonosporaceae</taxon>
        <taxon>Actinoplanes</taxon>
    </lineage>
</organism>
<sequence length="408" mass="42279">MPSLDIIGDDLKVTLPHGETVRFAHLDYAASAPCAQAAADAVADLLPRYGSVHRGTGVRSQASTVAYELARDVVAEFVGARPGDGVIFTRNTTDALNLLARALPPGTTTIGFDGEHHANLLPWPNVLRLPTPASPDEAVEALHRALREHTGPAVLTVTGASNVTGEVWPVRRLADVAHAYGVRVIVDAAQLAPHHPVSLAELGADYLAFSGHKLYAPFGAGVLAGRTDWLDAAAPYLAGGGASVAVGDRPGELTWAHGPARHEGGTPNLLGAVALAAVCAALITADRTALHQHEQALLTRLRDGLRDLPEATEVSVFGPDHPRVGIVSLHLPAHDPAGIAQRLGREHGIGVRAGQFCAHPLVRRLTGATTGGACGTGSTGLLRASFGLGSTTDDVDRLLAGLTAALRT</sequence>
<protein>
    <submittedName>
        <fullName evidence="4">Aminotransferase class V-fold PLP-dependent enzyme</fullName>
    </submittedName>
</protein>
<accession>A0A931G6J5</accession>
<dbReference type="InterPro" id="IPR015422">
    <property type="entry name" value="PyrdxlP-dep_Trfase_small"/>
</dbReference>
<dbReference type="PANTHER" id="PTHR43586:SF8">
    <property type="entry name" value="CYSTEINE DESULFURASE 1, CHLOROPLASTIC"/>
    <property type="match status" value="1"/>
</dbReference>
<reference evidence="4" key="1">
    <citation type="submission" date="2020-11" db="EMBL/GenBank/DDBJ databases">
        <title>Isolation and identification of active actinomycetes.</title>
        <authorList>
            <person name="Sun X."/>
        </authorList>
    </citation>
    <scope>NUCLEOTIDE SEQUENCE</scope>
    <source>
        <strain evidence="4">NEAU-A11</strain>
    </source>
</reference>
<keyword evidence="4" id="KW-0032">Aminotransferase</keyword>
<evidence type="ECO:0000313" key="5">
    <source>
        <dbReference type="Proteomes" id="UP000598146"/>
    </source>
</evidence>
<dbReference type="PANTHER" id="PTHR43586">
    <property type="entry name" value="CYSTEINE DESULFURASE"/>
    <property type="match status" value="1"/>
</dbReference>
<feature type="domain" description="Aminotransferase class V" evidence="3">
    <location>
        <begin position="26"/>
        <end position="398"/>
    </location>
</feature>
<dbReference type="Gene3D" id="3.40.640.10">
    <property type="entry name" value="Type I PLP-dependent aspartate aminotransferase-like (Major domain)"/>
    <property type="match status" value="1"/>
</dbReference>
<dbReference type="RefSeq" id="WP_196419071.1">
    <property type="nucleotide sequence ID" value="NZ_JADQTO010000026.1"/>
</dbReference>
<dbReference type="Gene3D" id="3.90.1150.10">
    <property type="entry name" value="Aspartate Aminotransferase, domain 1"/>
    <property type="match status" value="1"/>
</dbReference>
<dbReference type="InterPro" id="IPR015421">
    <property type="entry name" value="PyrdxlP-dep_Trfase_major"/>
</dbReference>
<keyword evidence="2" id="KW-0663">Pyridoxal phosphate</keyword>
<dbReference type="EMBL" id="JADQTO010000026">
    <property type="protein sequence ID" value="MBG0567299.1"/>
    <property type="molecule type" value="Genomic_DNA"/>
</dbReference>
<evidence type="ECO:0000256" key="2">
    <source>
        <dbReference type="ARBA" id="ARBA00022898"/>
    </source>
</evidence>